<feature type="non-terminal residue" evidence="1">
    <location>
        <position position="61"/>
    </location>
</feature>
<reference evidence="1" key="1">
    <citation type="journal article" date="2019" name="Sci. Rep.">
        <title>Draft genome of Tanacetum cinerariifolium, the natural source of mosquito coil.</title>
        <authorList>
            <person name="Yamashiro T."/>
            <person name="Shiraishi A."/>
            <person name="Satake H."/>
            <person name="Nakayama K."/>
        </authorList>
    </citation>
    <scope>NUCLEOTIDE SEQUENCE</scope>
</reference>
<dbReference type="EMBL" id="BKCJ011071806">
    <property type="protein sequence ID" value="GFC79737.1"/>
    <property type="molecule type" value="Genomic_DNA"/>
</dbReference>
<dbReference type="AlphaFoldDB" id="A0A699R3Z0"/>
<protein>
    <recommendedName>
        <fullName evidence="2">Gag-Pol polyprotein</fullName>
    </recommendedName>
</protein>
<evidence type="ECO:0000313" key="1">
    <source>
        <dbReference type="EMBL" id="GFC79737.1"/>
    </source>
</evidence>
<accession>A0A699R3Z0</accession>
<comment type="caution">
    <text evidence="1">The sequence shown here is derived from an EMBL/GenBank/DDBJ whole genome shotgun (WGS) entry which is preliminary data.</text>
</comment>
<sequence>MLLVKKNKDEQVLLAEDYAWMESSSDYDQEINAYMVFMAQIEKVLSYSEKSSSSSDEIIAE</sequence>
<gene>
    <name evidence="1" type="ORF">Tci_851707</name>
</gene>
<evidence type="ECO:0008006" key="2">
    <source>
        <dbReference type="Google" id="ProtNLM"/>
    </source>
</evidence>
<name>A0A699R3Z0_TANCI</name>
<proteinExistence type="predicted"/>
<organism evidence="1">
    <name type="scientific">Tanacetum cinerariifolium</name>
    <name type="common">Dalmatian daisy</name>
    <name type="synonym">Chrysanthemum cinerariifolium</name>
    <dbReference type="NCBI Taxonomy" id="118510"/>
    <lineage>
        <taxon>Eukaryota</taxon>
        <taxon>Viridiplantae</taxon>
        <taxon>Streptophyta</taxon>
        <taxon>Embryophyta</taxon>
        <taxon>Tracheophyta</taxon>
        <taxon>Spermatophyta</taxon>
        <taxon>Magnoliopsida</taxon>
        <taxon>eudicotyledons</taxon>
        <taxon>Gunneridae</taxon>
        <taxon>Pentapetalae</taxon>
        <taxon>asterids</taxon>
        <taxon>campanulids</taxon>
        <taxon>Asterales</taxon>
        <taxon>Asteraceae</taxon>
        <taxon>Asteroideae</taxon>
        <taxon>Anthemideae</taxon>
        <taxon>Anthemidinae</taxon>
        <taxon>Tanacetum</taxon>
    </lineage>
</organism>